<name>A0AAE1EK90_PETCI</name>
<proteinExistence type="predicted"/>
<reference evidence="2" key="1">
    <citation type="submission" date="2023-10" db="EMBL/GenBank/DDBJ databases">
        <title>Genome assemblies of two species of porcelain crab, Petrolisthes cinctipes and Petrolisthes manimaculis (Anomura: Porcellanidae).</title>
        <authorList>
            <person name="Angst P."/>
        </authorList>
    </citation>
    <scope>NUCLEOTIDE SEQUENCE</scope>
    <source>
        <strain evidence="2">PB745_01</strain>
        <tissue evidence="2">Gill</tissue>
    </source>
</reference>
<feature type="region of interest" description="Disordered" evidence="1">
    <location>
        <begin position="28"/>
        <end position="56"/>
    </location>
</feature>
<dbReference type="EMBL" id="JAWQEG010007427">
    <property type="protein sequence ID" value="KAK3852416.1"/>
    <property type="molecule type" value="Genomic_DNA"/>
</dbReference>
<gene>
    <name evidence="2" type="ORF">Pcinc_041000</name>
</gene>
<evidence type="ECO:0000313" key="2">
    <source>
        <dbReference type="EMBL" id="KAK3852416.1"/>
    </source>
</evidence>
<accession>A0AAE1EK90</accession>
<keyword evidence="3" id="KW-1185">Reference proteome</keyword>
<dbReference type="Proteomes" id="UP001286313">
    <property type="component" value="Unassembled WGS sequence"/>
</dbReference>
<evidence type="ECO:0000256" key="1">
    <source>
        <dbReference type="SAM" id="MobiDB-lite"/>
    </source>
</evidence>
<evidence type="ECO:0000313" key="3">
    <source>
        <dbReference type="Proteomes" id="UP001286313"/>
    </source>
</evidence>
<comment type="caution">
    <text evidence="2">The sequence shown here is derived from an EMBL/GenBank/DDBJ whole genome shotgun (WGS) entry which is preliminary data.</text>
</comment>
<organism evidence="2 3">
    <name type="scientific">Petrolisthes cinctipes</name>
    <name type="common">Flat porcelain crab</name>
    <dbReference type="NCBI Taxonomy" id="88211"/>
    <lineage>
        <taxon>Eukaryota</taxon>
        <taxon>Metazoa</taxon>
        <taxon>Ecdysozoa</taxon>
        <taxon>Arthropoda</taxon>
        <taxon>Crustacea</taxon>
        <taxon>Multicrustacea</taxon>
        <taxon>Malacostraca</taxon>
        <taxon>Eumalacostraca</taxon>
        <taxon>Eucarida</taxon>
        <taxon>Decapoda</taxon>
        <taxon>Pleocyemata</taxon>
        <taxon>Anomura</taxon>
        <taxon>Galatheoidea</taxon>
        <taxon>Porcellanidae</taxon>
        <taxon>Petrolisthes</taxon>
    </lineage>
</organism>
<sequence>MHHSHHQNNTINTQHYQPASLKCSTVTIKTTPLPPPLTTTNQPLSPSKQHHHQHQDHQRCQSLHVQRHHYFYFSPTLSRLYNHHSHYPHQPPSNHHINKHCQPKPPTLSQPDHYFHYWY</sequence>
<dbReference type="AlphaFoldDB" id="A0AAE1EK90"/>
<protein>
    <submittedName>
        <fullName evidence="2">Uncharacterized protein</fullName>
    </submittedName>
</protein>